<dbReference type="InterPro" id="IPR001660">
    <property type="entry name" value="SAM"/>
</dbReference>
<feature type="coiled-coil region" evidence="4">
    <location>
        <begin position="255"/>
        <end position="435"/>
    </location>
</feature>
<dbReference type="Pfam" id="PF07647">
    <property type="entry name" value="SAM_2"/>
    <property type="match status" value="1"/>
</dbReference>
<dbReference type="PANTHER" id="PTHR12587:SF20">
    <property type="entry name" value="LIPRIN-ALPHA, ISOFORM E"/>
    <property type="match status" value="1"/>
</dbReference>
<protein>
    <recommendedName>
        <fullName evidence="6">SAM domain-containing protein</fullName>
    </recommendedName>
</protein>
<feature type="coiled-coil region" evidence="4">
    <location>
        <begin position="592"/>
        <end position="633"/>
    </location>
</feature>
<sequence length="1109" mass="123811">MWNMMCDVMPTISEDSISQRSSQLSGEDANFEQLMVSMLDERDKLVESLRETQERLGDSELRLKEVEKERDSLQRQIAANLPQEFATLTKELNQAREQLLEREEEISELKAERNNTRLLLEHLECLVSRHERSLRMTVVKRQAAAQSGVSSEVEVLKALKSLFEHHKALDEKVRERLRVALERNTALEEELALTKEELQQYKASSGQEGDKPKENGTAPGASPEQNGEQTQHKDQNNVNGESESSKRITELHNTIAKQSAELSSWQRRVAELNNKVSELEERLNKGEKELAKKQDECAKLQRDLRENVAQKEDQEERIATLEKRYLNAQRESTSLHDLNEKLEQELQHKQAQLKLQEEKIAAIEEKLELSTQKLAQMSSLPEMEEQLKARMEALNQAQERHGSAEERIARLEASVDDKNAELMRLNQRLRMNEEHNTRLSATVDKLLSESNDRLQVHLKERMHSLDEKNALTQELDKTRKYADELMAEKQDILKELAKWRMETEQLKRQMLEQEIAFNIQQTDALTRSLSPAHAPRTPSALYQPKLDGSWEKLQQAHVLANVQQQFDVSSDAENDESDGGVEGGHTDAAALALMLQEQLDAINTEIRLIQEEKQTTEARAEELESRVGSYEHMNALAPASPPRAHHHKYHTLQLCEDGGVPGGAGVVGVGVGVGVGQEGAESPLTARSLRLERAARALHAERDRLRTHYQPPYDSSSSQESLGGLGSTPGGSGCGSGSGAAWGGASPGLPRGVTAAASAVSIASMHQQKKRGIKSSLGRFFSKKEKAGMPMQGGSGAGGARSASSLGLVGLADDAPPDPPPLLQPQEMARAKTKDRDYRHELLGEAMRAGTPFALWNGPTVVAWLELWVGMPAWYVAACRANVKSGAIMSALSDQEIQREIGISNPLHRLKLRLAIQEMVSLTSPSAPRGTACAALAFGDMNHEWIGNAWLPSLGLPQYRTTFMECLVDARMLEHLTKRDLRTQLKMVDSFHRTSLHFGVACLKRVGYSVRALEERRRAAEHGVRDVLVWTNERLQRWLANINLKEFANNLSESGVHGALIALDDNFDANSMALALQIPTQNTQARQILELEFSNLLAAGTERRHRVAS</sequence>
<dbReference type="SUPFAM" id="SSF57997">
    <property type="entry name" value="Tropomyosin"/>
    <property type="match status" value="1"/>
</dbReference>
<dbReference type="PANTHER" id="PTHR12587">
    <property type="entry name" value="LAR INTERACTING PROTEIN LIP -RELATED PROTEIN"/>
    <property type="match status" value="1"/>
</dbReference>
<evidence type="ECO:0000256" key="4">
    <source>
        <dbReference type="SAM" id="Coils"/>
    </source>
</evidence>
<dbReference type="Proteomes" id="UP001153292">
    <property type="component" value="Chromosome 15"/>
</dbReference>
<dbReference type="SMART" id="SM00454">
    <property type="entry name" value="SAM"/>
    <property type="match status" value="3"/>
</dbReference>
<gene>
    <name evidence="7" type="ORF">CHILSU_LOCUS2807</name>
</gene>
<dbReference type="InterPro" id="IPR037621">
    <property type="entry name" value="LIP-1_SAM_2"/>
</dbReference>
<dbReference type="Pfam" id="PF25526">
    <property type="entry name" value="LIP-1"/>
    <property type="match status" value="1"/>
</dbReference>
<evidence type="ECO:0000256" key="3">
    <source>
        <dbReference type="ARBA" id="ARBA00023054"/>
    </source>
</evidence>
<feature type="region of interest" description="Disordered" evidence="5">
    <location>
        <begin position="809"/>
        <end position="835"/>
    </location>
</feature>
<feature type="compositionally biased region" description="Gly residues" evidence="5">
    <location>
        <begin position="723"/>
        <end position="739"/>
    </location>
</feature>
<feature type="coiled-coil region" evidence="4">
    <location>
        <begin position="35"/>
        <end position="126"/>
    </location>
</feature>
<comment type="similarity">
    <text evidence="1">Belongs to the liprin family. Liprin-alpha subfamily.</text>
</comment>
<dbReference type="InterPro" id="IPR057892">
    <property type="entry name" value="LIP-1_CC2"/>
</dbReference>
<dbReference type="CDD" id="cd09568">
    <property type="entry name" value="SAM_liprin-alpha1_2_3_4_repeat3"/>
    <property type="match status" value="1"/>
</dbReference>
<name>A0ABN8AUF1_CHISP</name>
<evidence type="ECO:0000256" key="1">
    <source>
        <dbReference type="ARBA" id="ARBA00007026"/>
    </source>
</evidence>
<feature type="coiled-coil region" evidence="4">
    <location>
        <begin position="468"/>
        <end position="516"/>
    </location>
</feature>
<evidence type="ECO:0000313" key="7">
    <source>
        <dbReference type="EMBL" id="CAH0399654.1"/>
    </source>
</evidence>
<evidence type="ECO:0000259" key="6">
    <source>
        <dbReference type="PROSITE" id="PS50105"/>
    </source>
</evidence>
<dbReference type="CDD" id="cd09565">
    <property type="entry name" value="SAM_liprin-alpha1_2_3_4_repeat2"/>
    <property type="match status" value="1"/>
</dbReference>
<dbReference type="Pfam" id="PF00536">
    <property type="entry name" value="SAM_1"/>
    <property type="match status" value="2"/>
</dbReference>
<organism evidence="7 8">
    <name type="scientific">Chilo suppressalis</name>
    <name type="common">Asiatic rice borer moth</name>
    <dbReference type="NCBI Taxonomy" id="168631"/>
    <lineage>
        <taxon>Eukaryota</taxon>
        <taxon>Metazoa</taxon>
        <taxon>Ecdysozoa</taxon>
        <taxon>Arthropoda</taxon>
        <taxon>Hexapoda</taxon>
        <taxon>Insecta</taxon>
        <taxon>Pterygota</taxon>
        <taxon>Neoptera</taxon>
        <taxon>Endopterygota</taxon>
        <taxon>Lepidoptera</taxon>
        <taxon>Glossata</taxon>
        <taxon>Ditrysia</taxon>
        <taxon>Pyraloidea</taxon>
        <taxon>Crambidae</taxon>
        <taxon>Crambinae</taxon>
        <taxon>Chilo</taxon>
    </lineage>
</organism>
<dbReference type="Gene3D" id="1.10.150.50">
    <property type="entry name" value="Transcription Factor, Ets-1"/>
    <property type="match status" value="3"/>
</dbReference>
<dbReference type="EMBL" id="OU963908">
    <property type="protein sequence ID" value="CAH0399654.1"/>
    <property type="molecule type" value="Genomic_DNA"/>
</dbReference>
<feature type="region of interest" description="Disordered" evidence="5">
    <location>
        <begin position="702"/>
        <end position="739"/>
    </location>
</feature>
<keyword evidence="3 4" id="KW-0175">Coiled coil</keyword>
<dbReference type="InterPro" id="IPR013761">
    <property type="entry name" value="SAM/pointed_sf"/>
</dbReference>
<keyword evidence="2" id="KW-0677">Repeat</keyword>
<dbReference type="SUPFAM" id="SSF47769">
    <property type="entry name" value="SAM/Pointed domain"/>
    <property type="match status" value="2"/>
</dbReference>
<feature type="region of interest" description="Disordered" evidence="5">
    <location>
        <begin position="201"/>
        <end position="247"/>
    </location>
</feature>
<evidence type="ECO:0000256" key="5">
    <source>
        <dbReference type="SAM" id="MobiDB-lite"/>
    </source>
</evidence>
<dbReference type="CDD" id="cd09562">
    <property type="entry name" value="SAM_liprin-alpha1_2_3_4_repeat1"/>
    <property type="match status" value="1"/>
</dbReference>
<dbReference type="InterPro" id="IPR037622">
    <property type="entry name" value="LIP-1_SAM_3"/>
</dbReference>
<dbReference type="PROSITE" id="PS50105">
    <property type="entry name" value="SAM_DOMAIN"/>
    <property type="match status" value="3"/>
</dbReference>
<evidence type="ECO:0000313" key="8">
    <source>
        <dbReference type="Proteomes" id="UP001153292"/>
    </source>
</evidence>
<evidence type="ECO:0000256" key="2">
    <source>
        <dbReference type="ARBA" id="ARBA00022737"/>
    </source>
</evidence>
<feature type="domain" description="SAM" evidence="6">
    <location>
        <begin position="950"/>
        <end position="1006"/>
    </location>
</feature>
<feature type="domain" description="SAM" evidence="6">
    <location>
        <begin position="1030"/>
        <end position="1099"/>
    </location>
</feature>
<accession>A0ABN8AUF1</accession>
<proteinExistence type="inferred from homology"/>
<keyword evidence="8" id="KW-1185">Reference proteome</keyword>
<dbReference type="InterPro" id="IPR029515">
    <property type="entry name" value="Liprin"/>
</dbReference>
<feature type="domain" description="SAM" evidence="6">
    <location>
        <begin position="856"/>
        <end position="922"/>
    </location>
</feature>
<dbReference type="InterPro" id="IPR037620">
    <property type="entry name" value="LIP-1_SAM_1"/>
</dbReference>
<reference evidence="7" key="1">
    <citation type="submission" date="2021-12" db="EMBL/GenBank/DDBJ databases">
        <authorList>
            <person name="King R."/>
        </authorList>
    </citation>
    <scope>NUCLEOTIDE SEQUENCE</scope>
</reference>